<dbReference type="AlphaFoldDB" id="A0A173YK55"/>
<protein>
    <submittedName>
        <fullName evidence="1">Uncharacterized protein</fullName>
    </submittedName>
</protein>
<dbReference type="EMBL" id="CYZF01000001">
    <property type="protein sequence ID" value="CUN63566.1"/>
    <property type="molecule type" value="Genomic_DNA"/>
</dbReference>
<organism evidence="1 2">
    <name type="scientific">Bacteroides uniformis</name>
    <dbReference type="NCBI Taxonomy" id="820"/>
    <lineage>
        <taxon>Bacteria</taxon>
        <taxon>Pseudomonadati</taxon>
        <taxon>Bacteroidota</taxon>
        <taxon>Bacteroidia</taxon>
        <taxon>Bacteroidales</taxon>
        <taxon>Bacteroidaceae</taxon>
        <taxon>Bacteroides</taxon>
    </lineage>
</organism>
<name>A0A173YK55_BACUN</name>
<proteinExistence type="predicted"/>
<accession>A0A173YK55</accession>
<reference evidence="1 2" key="1">
    <citation type="submission" date="2015-09" db="EMBL/GenBank/DDBJ databases">
        <authorList>
            <consortium name="Pathogen Informatics"/>
        </authorList>
    </citation>
    <scope>NUCLEOTIDE SEQUENCE [LARGE SCALE GENOMIC DNA]</scope>
    <source>
        <strain evidence="1 2">2789STDY5608791</strain>
    </source>
</reference>
<dbReference type="Proteomes" id="UP000095419">
    <property type="component" value="Unassembled WGS sequence"/>
</dbReference>
<gene>
    <name evidence="1" type="ORF">ERS417307_00414</name>
</gene>
<sequence length="45" mass="5460">MRYLQYGQIKTTNRQFQTFRDLKSERSDKSRIGHESMSFCDHFVS</sequence>
<evidence type="ECO:0000313" key="2">
    <source>
        <dbReference type="Proteomes" id="UP000095419"/>
    </source>
</evidence>
<evidence type="ECO:0000313" key="1">
    <source>
        <dbReference type="EMBL" id="CUN63566.1"/>
    </source>
</evidence>